<organism evidence="1 2">
    <name type="scientific">Rhododendron griersonianum</name>
    <dbReference type="NCBI Taxonomy" id="479676"/>
    <lineage>
        <taxon>Eukaryota</taxon>
        <taxon>Viridiplantae</taxon>
        <taxon>Streptophyta</taxon>
        <taxon>Embryophyta</taxon>
        <taxon>Tracheophyta</taxon>
        <taxon>Spermatophyta</taxon>
        <taxon>Magnoliopsida</taxon>
        <taxon>eudicotyledons</taxon>
        <taxon>Gunneridae</taxon>
        <taxon>Pentapetalae</taxon>
        <taxon>asterids</taxon>
        <taxon>Ericales</taxon>
        <taxon>Ericaceae</taxon>
        <taxon>Ericoideae</taxon>
        <taxon>Rhodoreae</taxon>
        <taxon>Rhododendron</taxon>
    </lineage>
</organism>
<comment type="caution">
    <text evidence="1">The sequence shown here is derived from an EMBL/GenBank/DDBJ whole genome shotgun (WGS) entry which is preliminary data.</text>
</comment>
<protein>
    <submittedName>
        <fullName evidence="1">Uncharacterized protein</fullName>
    </submittedName>
</protein>
<name>A0AAV6IHT6_9ERIC</name>
<evidence type="ECO:0000313" key="1">
    <source>
        <dbReference type="EMBL" id="KAG5527485.1"/>
    </source>
</evidence>
<accession>A0AAV6IHT6</accession>
<dbReference type="AlphaFoldDB" id="A0AAV6IHT6"/>
<dbReference type="EMBL" id="JACTNZ010000010">
    <property type="protein sequence ID" value="KAG5527485.1"/>
    <property type="molecule type" value="Genomic_DNA"/>
</dbReference>
<evidence type="ECO:0000313" key="2">
    <source>
        <dbReference type="Proteomes" id="UP000823749"/>
    </source>
</evidence>
<sequence length="141" mass="16141">MVYWTEIQDLVDGRIDAKLKLLKAQLAYTQNEILISELARGISGILHQNMQDIDLHKLVAQEDQLVEYVTMRAGLQQVMAEQITVHALFKAREDQLVEYVTRRAGLQQVMAERITAHALFEARVHRRLDAICNALNFGNVK</sequence>
<keyword evidence="2" id="KW-1185">Reference proteome</keyword>
<gene>
    <name evidence="1" type="ORF">RHGRI_028398</name>
</gene>
<proteinExistence type="predicted"/>
<reference evidence="1" key="1">
    <citation type="submission" date="2020-08" db="EMBL/GenBank/DDBJ databases">
        <title>Plant Genome Project.</title>
        <authorList>
            <person name="Zhang R.-G."/>
        </authorList>
    </citation>
    <scope>NUCLEOTIDE SEQUENCE</scope>
    <source>
        <strain evidence="1">WSP0</strain>
        <tissue evidence="1">Leaf</tissue>
    </source>
</reference>
<dbReference type="Proteomes" id="UP000823749">
    <property type="component" value="Chromosome 10"/>
</dbReference>